<reference evidence="4" key="2">
    <citation type="submission" date="2022-01" db="EMBL/GenBank/DDBJ databases">
        <authorList>
            <person name="Zivanovic Y."/>
            <person name="Moreira D."/>
            <person name="Lopez-Garcia P."/>
        </authorList>
    </citation>
    <scope>NUCLEOTIDE SEQUENCE</scope>
    <source>
        <strain evidence="4">G9</strain>
    </source>
</reference>
<evidence type="ECO:0000313" key="5">
    <source>
        <dbReference type="Proteomes" id="UP001154265"/>
    </source>
</evidence>
<keyword evidence="5" id="KW-1185">Reference proteome</keyword>
<dbReference type="EMBL" id="JAKKUT010000002">
    <property type="protein sequence ID" value="MDG2991233.1"/>
    <property type="molecule type" value="Genomic_DNA"/>
</dbReference>
<organism evidence="4 5">
    <name type="scientific">Candidatus Synechococcus calcipolaris G9</name>
    <dbReference type="NCBI Taxonomy" id="1497997"/>
    <lineage>
        <taxon>Bacteria</taxon>
        <taxon>Bacillati</taxon>
        <taxon>Cyanobacteriota</taxon>
        <taxon>Cyanophyceae</taxon>
        <taxon>Synechococcales</taxon>
        <taxon>Synechococcaceae</taxon>
        <taxon>Synechococcus</taxon>
    </lineage>
</organism>
<keyword evidence="3" id="KW-0066">ATP synthesis</keyword>
<dbReference type="Proteomes" id="UP001154265">
    <property type="component" value="Unassembled WGS sequence"/>
</dbReference>
<name>A0ABT6F043_9SYNE</name>
<protein>
    <submittedName>
        <fullName evidence="4">ATP synthase F0 subunit B</fullName>
    </submittedName>
</protein>
<keyword evidence="2" id="KW-0406">Ion transport</keyword>
<evidence type="ECO:0000256" key="1">
    <source>
        <dbReference type="ARBA" id="ARBA00022448"/>
    </source>
</evidence>
<comment type="caution">
    <text evidence="4">The sequence shown here is derived from an EMBL/GenBank/DDBJ whole genome shotgun (WGS) entry which is preliminary data.</text>
</comment>
<accession>A0ABT6F043</accession>
<proteinExistence type="predicted"/>
<gene>
    <name evidence="4" type="ORF">L3556_09865</name>
</gene>
<dbReference type="SUPFAM" id="SSF81573">
    <property type="entry name" value="F1F0 ATP synthase subunit B, membrane domain"/>
    <property type="match status" value="1"/>
</dbReference>
<dbReference type="InterPro" id="IPR028987">
    <property type="entry name" value="ATP_synth_B-like_membr_sf"/>
</dbReference>
<keyword evidence="2" id="KW-0375">Hydrogen ion transport</keyword>
<evidence type="ECO:0000256" key="2">
    <source>
        <dbReference type="ARBA" id="ARBA00022781"/>
    </source>
</evidence>
<keyword evidence="1" id="KW-0813">Transport</keyword>
<evidence type="ECO:0000256" key="3">
    <source>
        <dbReference type="ARBA" id="ARBA00023310"/>
    </source>
</evidence>
<sequence>MFYSNTERLNVSSFTPSLDMNSPPISSAQLSLLEQVHKLEELLILEGTKVPFTGRKLINEEDILAQLAQIEESFPKSVQTAQTIIERQDSIIAQAQKQAQDIIKSAEQRAAQIADELRIRQQAELEAQKIRHQVQQEVDMMRKRVMEEVNALRQNSEKELTQLRQATRAECHERQTEADHYADRVLGEMERQFNEMLMVIKNGRQHLKPRSNSGQPGPSRP</sequence>
<dbReference type="Gene3D" id="1.20.5.620">
    <property type="entry name" value="F1F0 ATP synthase subunit B, membrane domain"/>
    <property type="match status" value="1"/>
</dbReference>
<dbReference type="RefSeq" id="WP_277867108.1">
    <property type="nucleotide sequence ID" value="NZ_JAKKUT010000002.1"/>
</dbReference>
<dbReference type="CDD" id="cd06503">
    <property type="entry name" value="ATP-synt_Fo_b"/>
    <property type="match status" value="1"/>
</dbReference>
<reference evidence="4" key="1">
    <citation type="journal article" date="2022" name="Genome Biol. Evol.">
        <title>A New Gene Family Diagnostic for Intracellular Biomineralization of Amorphous Ca Carbonates by Cyanobacteria.</title>
        <authorList>
            <person name="Benzerara K."/>
            <person name="Duprat E."/>
            <person name="Bitard-Feildel T."/>
            <person name="Caumes G."/>
            <person name="Cassier-Chauvat C."/>
            <person name="Chauvat F."/>
            <person name="Dezi M."/>
            <person name="Diop S.I."/>
            <person name="Gaschignard G."/>
            <person name="Gorgen S."/>
            <person name="Gugger M."/>
            <person name="Lopez-Garcia P."/>
            <person name="Millet M."/>
            <person name="Skouri-Panet F."/>
            <person name="Moreira D."/>
            <person name="Callebaut I."/>
        </authorList>
    </citation>
    <scope>NUCLEOTIDE SEQUENCE</scope>
    <source>
        <strain evidence="4">G9</strain>
    </source>
</reference>
<evidence type="ECO:0000313" key="4">
    <source>
        <dbReference type="EMBL" id="MDG2991233.1"/>
    </source>
</evidence>